<organism evidence="1 2">
    <name type="scientific">Paractinoplanes ovalisporus</name>
    <dbReference type="NCBI Taxonomy" id="2810368"/>
    <lineage>
        <taxon>Bacteria</taxon>
        <taxon>Bacillati</taxon>
        <taxon>Actinomycetota</taxon>
        <taxon>Actinomycetes</taxon>
        <taxon>Micromonosporales</taxon>
        <taxon>Micromonosporaceae</taxon>
        <taxon>Paractinoplanes</taxon>
    </lineage>
</organism>
<gene>
    <name evidence="1" type="ORF">JIG36_12125</name>
</gene>
<dbReference type="RefSeq" id="WP_203376202.1">
    <property type="nucleotide sequence ID" value="NZ_JAENHP010000003.1"/>
</dbReference>
<reference evidence="1 2" key="1">
    <citation type="submission" date="2021-01" db="EMBL/GenBank/DDBJ databases">
        <title>Actinoplanes sp. nov. LDG1-06 isolated from lichen.</title>
        <authorList>
            <person name="Saeng-In P."/>
            <person name="Phongsopitanun W."/>
            <person name="Kanchanasin P."/>
            <person name="Yuki M."/>
            <person name="Kudo T."/>
            <person name="Ohkuma M."/>
            <person name="Tanasupawat S."/>
        </authorList>
    </citation>
    <scope>NUCLEOTIDE SEQUENCE [LARGE SCALE GENOMIC DNA]</scope>
    <source>
        <strain evidence="1 2">LDG1-06</strain>
    </source>
</reference>
<dbReference type="EMBL" id="JAENHP010000003">
    <property type="protein sequence ID" value="MBM2616303.1"/>
    <property type="molecule type" value="Genomic_DNA"/>
</dbReference>
<keyword evidence="2" id="KW-1185">Reference proteome</keyword>
<evidence type="ECO:0000313" key="2">
    <source>
        <dbReference type="Proteomes" id="UP000632138"/>
    </source>
</evidence>
<sequence>MNVLRRSLCAAGLHSGPWSHPGARCESTRVCTGCGRNDEVVQHTWGAFAYLAPDRCEQMRRCTRCGTTQTRTQHVWGPWLYANTEFDAPQIHRCRRCHETEKTRYTLR</sequence>
<protein>
    <recommendedName>
        <fullName evidence="3">Zinc-binding domain-containing protein</fullName>
    </recommendedName>
</protein>
<name>A0ABS2A8Z7_9ACTN</name>
<proteinExistence type="predicted"/>
<accession>A0ABS2A8Z7</accession>
<dbReference type="Proteomes" id="UP000632138">
    <property type="component" value="Unassembled WGS sequence"/>
</dbReference>
<evidence type="ECO:0008006" key="3">
    <source>
        <dbReference type="Google" id="ProtNLM"/>
    </source>
</evidence>
<comment type="caution">
    <text evidence="1">The sequence shown here is derived from an EMBL/GenBank/DDBJ whole genome shotgun (WGS) entry which is preliminary data.</text>
</comment>
<evidence type="ECO:0000313" key="1">
    <source>
        <dbReference type="EMBL" id="MBM2616303.1"/>
    </source>
</evidence>